<gene>
    <name evidence="2" type="ORF">K6Y31_02910</name>
</gene>
<protein>
    <submittedName>
        <fullName evidence="2">Uncharacterized protein</fullName>
    </submittedName>
</protein>
<evidence type="ECO:0000313" key="3">
    <source>
        <dbReference type="Proteomes" id="UP001201273"/>
    </source>
</evidence>
<keyword evidence="1" id="KW-1133">Transmembrane helix</keyword>
<keyword evidence="1" id="KW-0812">Transmembrane</keyword>
<reference evidence="2 3" key="1">
    <citation type="journal article" date="2022" name="Environ. Microbiol. Rep.">
        <title>Eco-phylogenetic analyses reveal divergent evolution of vitamin B12 metabolism in the marine bacterial family 'Psychromonadaceae'.</title>
        <authorList>
            <person name="Jin X."/>
            <person name="Yang Y."/>
            <person name="Cao H."/>
            <person name="Gao B."/>
            <person name="Zhao Z."/>
        </authorList>
    </citation>
    <scope>NUCLEOTIDE SEQUENCE [LARGE SCALE GENOMIC DNA]</scope>
    <source>
        <strain evidence="2 3">MKS20</strain>
    </source>
</reference>
<feature type="transmembrane region" description="Helical" evidence="1">
    <location>
        <begin position="66"/>
        <end position="88"/>
    </location>
</feature>
<accession>A0ABS8W5U2</accession>
<proteinExistence type="predicted"/>
<organism evidence="2 3">
    <name type="scientific">Motilimonas cestriensis</name>
    <dbReference type="NCBI Taxonomy" id="2742685"/>
    <lineage>
        <taxon>Bacteria</taxon>
        <taxon>Pseudomonadati</taxon>
        <taxon>Pseudomonadota</taxon>
        <taxon>Gammaproteobacteria</taxon>
        <taxon>Alteromonadales</taxon>
        <taxon>Alteromonadales genera incertae sedis</taxon>
        <taxon>Motilimonas</taxon>
    </lineage>
</organism>
<keyword evidence="1" id="KW-0472">Membrane</keyword>
<name>A0ABS8W5U2_9GAMM</name>
<comment type="caution">
    <text evidence="2">The sequence shown here is derived from an EMBL/GenBank/DDBJ whole genome shotgun (WGS) entry which is preliminary data.</text>
</comment>
<keyword evidence="3" id="KW-1185">Reference proteome</keyword>
<dbReference type="EMBL" id="JAIMJA010000002">
    <property type="protein sequence ID" value="MCE2593762.1"/>
    <property type="molecule type" value="Genomic_DNA"/>
</dbReference>
<evidence type="ECO:0000256" key="1">
    <source>
        <dbReference type="SAM" id="Phobius"/>
    </source>
</evidence>
<feature type="transmembrane region" description="Helical" evidence="1">
    <location>
        <begin position="94"/>
        <end position="112"/>
    </location>
</feature>
<dbReference type="RefSeq" id="WP_233051344.1">
    <property type="nucleotide sequence ID" value="NZ_JAIMJA010000002.1"/>
</dbReference>
<evidence type="ECO:0000313" key="2">
    <source>
        <dbReference type="EMBL" id="MCE2593762.1"/>
    </source>
</evidence>
<sequence>MVENEVAVSELVSPDEYRYHFNRVAGVTTKRIIYLKKKFASKSGFEFESFPIADCSTIKYKAEYSLLTVVTGVVVVCILLLLFLMLYLYGDSLAAGQTAPLGAIVLASLYGIRKLFGAKRHRLTFMLNNGHKLEWLSKAGHFDNKEREVKKVVSLAKRLNILCRVDGV</sequence>
<dbReference type="Proteomes" id="UP001201273">
    <property type="component" value="Unassembled WGS sequence"/>
</dbReference>